<dbReference type="Proteomes" id="UP001276659">
    <property type="component" value="Unassembled WGS sequence"/>
</dbReference>
<evidence type="ECO:0000256" key="1">
    <source>
        <dbReference type="SAM" id="MobiDB-lite"/>
    </source>
</evidence>
<dbReference type="AlphaFoldDB" id="A0AAD9ZAG3"/>
<protein>
    <submittedName>
        <fullName evidence="2">Uncharacterized protein</fullName>
    </submittedName>
</protein>
<feature type="compositionally biased region" description="Basic residues" evidence="1">
    <location>
        <begin position="84"/>
        <end position="93"/>
    </location>
</feature>
<name>A0AAD9ZAG3_9LECA</name>
<feature type="compositionally biased region" description="Polar residues" evidence="1">
    <location>
        <begin position="94"/>
        <end position="105"/>
    </location>
</feature>
<organism evidence="2 3">
    <name type="scientific">Lepraria neglecta</name>
    <dbReference type="NCBI Taxonomy" id="209136"/>
    <lineage>
        <taxon>Eukaryota</taxon>
        <taxon>Fungi</taxon>
        <taxon>Dikarya</taxon>
        <taxon>Ascomycota</taxon>
        <taxon>Pezizomycotina</taxon>
        <taxon>Lecanoromycetes</taxon>
        <taxon>OSLEUM clade</taxon>
        <taxon>Lecanoromycetidae</taxon>
        <taxon>Lecanorales</taxon>
        <taxon>Lecanorineae</taxon>
        <taxon>Stereocaulaceae</taxon>
        <taxon>Lepraria</taxon>
    </lineage>
</organism>
<dbReference type="EMBL" id="JASNWA010000006">
    <property type="protein sequence ID" value="KAK3174026.1"/>
    <property type="molecule type" value="Genomic_DNA"/>
</dbReference>
<sequence length="217" mass="23499">MWSLTSPTKAEPVLAIDATDIRDSSKRTADSAGLNESGRVHRLKKARRADAIVIDTTDDVDDNSSDLEFVGIRWQPKPVFRRPPFPRKYHQNKKTISSGRSSKVGNAQDDPLVVEDDDEKTGESSASTRATSVDSEIGTVLLQSSHPRGLSKAQGCLSPPTTEPTPSPFDHPISSNAVISRDRVRHATLGGDRGIAVTGYPSYAITVPLSLAERPQD</sequence>
<reference evidence="2" key="1">
    <citation type="submission" date="2022-11" db="EMBL/GenBank/DDBJ databases">
        <title>Chromosomal genome sequence assembly and mating type (MAT) locus characterization of the leprose asexual lichenized fungus Lepraria neglecta (Nyl.) Erichsen.</title>
        <authorList>
            <person name="Allen J.L."/>
            <person name="Pfeffer B."/>
        </authorList>
    </citation>
    <scope>NUCLEOTIDE SEQUENCE</scope>
    <source>
        <strain evidence="2">Allen 5258</strain>
    </source>
</reference>
<feature type="compositionally biased region" description="Polar residues" evidence="1">
    <location>
        <begin position="123"/>
        <end position="133"/>
    </location>
</feature>
<evidence type="ECO:0000313" key="3">
    <source>
        <dbReference type="Proteomes" id="UP001276659"/>
    </source>
</evidence>
<accession>A0AAD9ZAG3</accession>
<feature type="region of interest" description="Disordered" evidence="1">
    <location>
        <begin position="148"/>
        <end position="175"/>
    </location>
</feature>
<proteinExistence type="predicted"/>
<feature type="region of interest" description="Disordered" evidence="1">
    <location>
        <begin position="80"/>
        <end position="133"/>
    </location>
</feature>
<keyword evidence="3" id="KW-1185">Reference proteome</keyword>
<evidence type="ECO:0000313" key="2">
    <source>
        <dbReference type="EMBL" id="KAK3174026.1"/>
    </source>
</evidence>
<comment type="caution">
    <text evidence="2">The sequence shown here is derived from an EMBL/GenBank/DDBJ whole genome shotgun (WGS) entry which is preliminary data.</text>
</comment>
<gene>
    <name evidence="2" type="ORF">OEA41_001270</name>
</gene>